<dbReference type="EnsemblMetazoa" id="XM_050660317.1">
    <property type="protein sequence ID" value="XP_050516274.1"/>
    <property type="gene ID" value="LOC126891136"/>
</dbReference>
<sequence>MSSDELTDEGKRRREEGEDDESDPFKRSRRVELSPEKTGADRKIDRVMKLLEDLASDVKDIKREQGIYAEEIRALREENKKNMKENEEIKKENGQAKRDVRNLTSRVEYLEKESKKDNVVITGVKVDTQDSDILKEVMENLIEKTMNIKVDIKTAVKLGEKKCLLHLETADKRKVMQNKKKLRDFKEERIYINDDLTVAEMEMNSELRKKAQEARSEGKAVKLGFRKIIMEGKTWRWNRKDGKKKYLIYEAAKKKLEL</sequence>
<accession>A0ABM5L1G4</accession>
<keyword evidence="1" id="KW-0175">Coiled coil</keyword>
<evidence type="ECO:0000313" key="3">
    <source>
        <dbReference type="EnsemblMetazoa" id="XP_050516274.1"/>
    </source>
</evidence>
<evidence type="ECO:0000256" key="1">
    <source>
        <dbReference type="SAM" id="Coils"/>
    </source>
</evidence>
<reference evidence="3" key="1">
    <citation type="submission" date="2025-05" db="UniProtKB">
        <authorList>
            <consortium name="EnsemblMetazoa"/>
        </authorList>
    </citation>
    <scope>IDENTIFICATION</scope>
</reference>
<feature type="compositionally biased region" description="Basic and acidic residues" evidence="2">
    <location>
        <begin position="23"/>
        <end position="40"/>
    </location>
</feature>
<protein>
    <submittedName>
        <fullName evidence="3">Uncharacterized protein</fullName>
    </submittedName>
</protein>
<name>A0ABM5L1G4_DIAVI</name>
<evidence type="ECO:0000313" key="4">
    <source>
        <dbReference type="Proteomes" id="UP001652700"/>
    </source>
</evidence>
<feature type="coiled-coil region" evidence="1">
    <location>
        <begin position="44"/>
        <end position="113"/>
    </location>
</feature>
<evidence type="ECO:0000256" key="2">
    <source>
        <dbReference type="SAM" id="MobiDB-lite"/>
    </source>
</evidence>
<dbReference type="RefSeq" id="XP_050516274.1">
    <property type="nucleotide sequence ID" value="XM_050660317.1"/>
</dbReference>
<dbReference type="Proteomes" id="UP001652700">
    <property type="component" value="Unplaced"/>
</dbReference>
<organism evidence="3 4">
    <name type="scientific">Diabrotica virgifera virgifera</name>
    <name type="common">western corn rootworm</name>
    <dbReference type="NCBI Taxonomy" id="50390"/>
    <lineage>
        <taxon>Eukaryota</taxon>
        <taxon>Metazoa</taxon>
        <taxon>Ecdysozoa</taxon>
        <taxon>Arthropoda</taxon>
        <taxon>Hexapoda</taxon>
        <taxon>Insecta</taxon>
        <taxon>Pterygota</taxon>
        <taxon>Neoptera</taxon>
        <taxon>Endopterygota</taxon>
        <taxon>Coleoptera</taxon>
        <taxon>Polyphaga</taxon>
        <taxon>Cucujiformia</taxon>
        <taxon>Chrysomeloidea</taxon>
        <taxon>Chrysomelidae</taxon>
        <taxon>Galerucinae</taxon>
        <taxon>Diabroticina</taxon>
        <taxon>Diabroticites</taxon>
        <taxon>Diabrotica</taxon>
    </lineage>
</organism>
<proteinExistence type="predicted"/>
<dbReference type="GeneID" id="126891136"/>
<keyword evidence="4" id="KW-1185">Reference proteome</keyword>
<feature type="region of interest" description="Disordered" evidence="2">
    <location>
        <begin position="1"/>
        <end position="40"/>
    </location>
</feature>